<reference evidence="4" key="1">
    <citation type="submission" date="2016-01" db="EMBL/GenBank/DDBJ databases">
        <authorList>
            <person name="Mitreva M."/>
            <person name="Pepin K.H."/>
            <person name="Mihindukulasuriya K.A."/>
            <person name="Fulton R."/>
            <person name="Fronick C."/>
            <person name="O'Laughlin M."/>
            <person name="Miner T."/>
            <person name="Herter B."/>
            <person name="Rosa B.A."/>
            <person name="Cordes M."/>
            <person name="Tomlinson C."/>
            <person name="Wollam A."/>
            <person name="Palsikar V.B."/>
            <person name="Mardis E.R."/>
            <person name="Wilson R.K."/>
        </authorList>
    </citation>
    <scope>NUCLEOTIDE SEQUENCE [LARGE SCALE GENOMIC DNA]</scope>
    <source>
        <strain evidence="4">KA00274</strain>
    </source>
</reference>
<evidence type="ECO:0000313" key="4">
    <source>
        <dbReference type="Proteomes" id="UP000070080"/>
    </source>
</evidence>
<dbReference type="OrthoDB" id="9764267at2"/>
<dbReference type="NCBIfam" id="NF041545">
    <property type="entry name" value="GrdB_like_no_Se"/>
    <property type="match status" value="1"/>
</dbReference>
<dbReference type="Pfam" id="PF07355">
    <property type="entry name" value="GRDB"/>
    <property type="match status" value="1"/>
</dbReference>
<dbReference type="STRING" id="1497955.HMPREF1872_00118"/>
<dbReference type="InterPro" id="IPR048083">
    <property type="entry name" value="GrdB-like"/>
</dbReference>
<gene>
    <name evidence="3" type="ORF">HMPREF1872_00118</name>
</gene>
<evidence type="ECO:0000256" key="1">
    <source>
        <dbReference type="ARBA" id="ARBA00022933"/>
    </source>
</evidence>
<dbReference type="AlphaFoldDB" id="A0A133YH01"/>
<dbReference type="RefSeq" id="WP_066712393.1">
    <property type="nucleotide sequence ID" value="NZ_JARFNM010000001.1"/>
</dbReference>
<dbReference type="Proteomes" id="UP000070080">
    <property type="component" value="Unassembled WGS sequence"/>
</dbReference>
<keyword evidence="1" id="KW-0712">Selenocysteine</keyword>
<dbReference type="GO" id="GO:0050485">
    <property type="term" value="F:oxidoreductase activity, acting on X-H and Y-H to form an X-Y bond, with a disulfide as acceptor"/>
    <property type="evidence" value="ECO:0007669"/>
    <property type="project" value="InterPro"/>
</dbReference>
<dbReference type="EMBL" id="LSCV01000002">
    <property type="protein sequence ID" value="KXB42447.1"/>
    <property type="molecule type" value="Genomic_DNA"/>
</dbReference>
<organism evidence="3 4">
    <name type="scientific">Amygdalobacter nucleatus</name>
    <dbReference type="NCBI Taxonomy" id="3029274"/>
    <lineage>
        <taxon>Bacteria</taxon>
        <taxon>Bacillati</taxon>
        <taxon>Bacillota</taxon>
        <taxon>Clostridia</taxon>
        <taxon>Eubacteriales</taxon>
        <taxon>Oscillospiraceae</taxon>
        <taxon>Amygdalobacter</taxon>
    </lineage>
</organism>
<protein>
    <submittedName>
        <fullName evidence="3">Uncharacterized protein</fullName>
    </submittedName>
</protein>
<dbReference type="InterPro" id="IPR010187">
    <property type="entry name" value="Various_sel_PB"/>
</dbReference>
<comment type="caution">
    <text evidence="3">The sequence shown here is derived from an EMBL/GenBank/DDBJ whole genome shotgun (WGS) entry which is preliminary data.</text>
</comment>
<dbReference type="PATRIC" id="fig|1497955.3.peg.118"/>
<evidence type="ECO:0000313" key="3">
    <source>
        <dbReference type="EMBL" id="KXB42447.1"/>
    </source>
</evidence>
<proteinExistence type="predicted"/>
<evidence type="ECO:0000256" key="2">
    <source>
        <dbReference type="ARBA" id="ARBA00023002"/>
    </source>
</evidence>
<name>A0A133YH01_9FIRM</name>
<sequence length="174" mass="18867">MRVVLIFDQGLAGAGGKGNPNVGLTLAKGGVGSALMLEPHLQKVGAQVLATLYCGNQYFVEHETEVVQKLTAMVKKINPDVVVCGPCFNFADYAKMSALVTESVQTNSEIPVVTMMAAENDDLITEFKDKIAIIKMPKKGGVGLSDSFDNLTTWLDYKLNHPDKLAQLEQDICY</sequence>
<keyword evidence="2" id="KW-0560">Oxidoreductase</keyword>
<keyword evidence="4" id="KW-1185">Reference proteome</keyword>
<accession>A0A133YH01</accession>